<sequence>MAKIKAVIFILSKIRREALGSSLCDREKEIEKRIDYGLQMIVKETTLKGCYIIEPTIHRDDRGYFYESYHKEKFEKAINEKIHFVQDNQSRSKRGVLRGIHFQKGEYAQAKLVRVLQGEVLDVVVDLRKDSKTFGQHETILLSEKNKKQLYVPKGFGHGFITLTETSEFSYKCDNYYHKESESGIIYNDSTLCIDWGIPESEIIVSEKDQLLLSFKALF</sequence>
<evidence type="ECO:0000256" key="2">
    <source>
        <dbReference type="ARBA" id="ARBA00001997"/>
    </source>
</evidence>
<dbReference type="EC" id="5.1.3.13" evidence="3 7"/>
<dbReference type="EMBL" id="AMSG01000021">
    <property type="protein sequence ID" value="EKF54452.1"/>
    <property type="molecule type" value="Genomic_DNA"/>
</dbReference>
<evidence type="ECO:0000313" key="9">
    <source>
        <dbReference type="Proteomes" id="UP000007364"/>
    </source>
</evidence>
<dbReference type="Proteomes" id="UP000007364">
    <property type="component" value="Unassembled WGS sequence"/>
</dbReference>
<gene>
    <name evidence="8" type="ORF">I215_12508</name>
</gene>
<dbReference type="UniPathway" id="UPA00124"/>
<dbReference type="PATRIC" id="fig|555500.3.peg.2576"/>
<evidence type="ECO:0000256" key="7">
    <source>
        <dbReference type="RuleBase" id="RU364069"/>
    </source>
</evidence>
<dbReference type="GO" id="GO:0005829">
    <property type="term" value="C:cytosol"/>
    <property type="evidence" value="ECO:0007669"/>
    <property type="project" value="TreeGrafter"/>
</dbReference>
<dbReference type="PANTHER" id="PTHR21047:SF2">
    <property type="entry name" value="THYMIDINE DIPHOSPHO-4-KETO-RHAMNOSE 3,5-EPIMERASE"/>
    <property type="match status" value="1"/>
</dbReference>
<comment type="catalytic activity">
    <reaction evidence="1 7">
        <text>dTDP-4-dehydro-6-deoxy-alpha-D-glucose = dTDP-4-dehydro-beta-L-rhamnose</text>
        <dbReference type="Rhea" id="RHEA:16969"/>
        <dbReference type="ChEBI" id="CHEBI:57649"/>
        <dbReference type="ChEBI" id="CHEBI:62830"/>
        <dbReference type="EC" id="5.1.3.13"/>
    </reaction>
</comment>
<comment type="caution">
    <text evidence="8">The sequence shown here is derived from an EMBL/GenBank/DDBJ whole genome shotgun (WGS) entry which is preliminary data.</text>
</comment>
<accession>K2QI89</accession>
<dbReference type="Gene3D" id="2.60.120.10">
    <property type="entry name" value="Jelly Rolls"/>
    <property type="match status" value="1"/>
</dbReference>
<evidence type="ECO:0000256" key="3">
    <source>
        <dbReference type="ARBA" id="ARBA00012098"/>
    </source>
</evidence>
<proteinExistence type="inferred from homology"/>
<reference evidence="8 9" key="1">
    <citation type="journal article" date="2012" name="J. Bacteriol.">
        <title>Genome Sequence of Galbibacter marinum Type Strain ck-I2-15.</title>
        <authorList>
            <person name="Lai Q."/>
            <person name="Li C."/>
            <person name="Shao Z."/>
        </authorList>
    </citation>
    <scope>NUCLEOTIDE SEQUENCE [LARGE SCALE GENOMIC DNA]</scope>
    <source>
        <strain evidence="9">ck-I2-15</strain>
    </source>
</reference>
<comment type="similarity">
    <text evidence="7">Belongs to the dTDP-4-dehydrorhamnose 3,5-epimerase family.</text>
</comment>
<keyword evidence="7" id="KW-0413">Isomerase</keyword>
<evidence type="ECO:0000256" key="4">
    <source>
        <dbReference type="ARBA" id="ARBA00019595"/>
    </source>
</evidence>
<keyword evidence="9" id="KW-1185">Reference proteome</keyword>
<organism evidence="8 9">
    <name type="scientific">Galbibacter marinus</name>
    <dbReference type="NCBI Taxonomy" id="555500"/>
    <lineage>
        <taxon>Bacteria</taxon>
        <taxon>Pseudomonadati</taxon>
        <taxon>Bacteroidota</taxon>
        <taxon>Flavobacteriia</taxon>
        <taxon>Flavobacteriales</taxon>
        <taxon>Flavobacteriaceae</taxon>
        <taxon>Galbibacter</taxon>
    </lineage>
</organism>
<comment type="function">
    <text evidence="2 7">Catalyzes the epimerization of the C3' and C5'positions of dTDP-6-deoxy-D-xylo-4-hexulose, forming dTDP-6-deoxy-L-lyxo-4-hexulose.</text>
</comment>
<comment type="subunit">
    <text evidence="7">Homodimer.</text>
</comment>
<feature type="active site" description="Proton acceptor" evidence="5">
    <location>
        <position position="101"/>
    </location>
</feature>
<name>K2QI89_9FLAO</name>
<dbReference type="InterPro" id="IPR011051">
    <property type="entry name" value="RmlC_Cupin_sf"/>
</dbReference>
<feature type="site" description="Participates in a stacking interaction with the thymidine ring of dTDP-4-oxo-6-deoxyglucose" evidence="6">
    <location>
        <position position="177"/>
    </location>
</feature>
<protein>
    <recommendedName>
        <fullName evidence="4 7">dTDP-4-dehydrorhamnose 3,5-epimerase</fullName>
        <ecNumber evidence="3 7">5.1.3.13</ecNumber>
    </recommendedName>
    <alternativeName>
        <fullName evidence="7">Thymidine diphospho-4-keto-rhamnose 3,5-epimerase</fullName>
    </alternativeName>
</protein>
<evidence type="ECO:0000256" key="1">
    <source>
        <dbReference type="ARBA" id="ARBA00001298"/>
    </source>
</evidence>
<evidence type="ECO:0000256" key="6">
    <source>
        <dbReference type="PIRSR" id="PIRSR600888-3"/>
    </source>
</evidence>
<dbReference type="GO" id="GO:0019305">
    <property type="term" value="P:dTDP-rhamnose biosynthetic process"/>
    <property type="evidence" value="ECO:0007669"/>
    <property type="project" value="UniProtKB-UniRule"/>
</dbReference>
<dbReference type="Pfam" id="PF00908">
    <property type="entry name" value="dTDP_sugar_isom"/>
    <property type="match status" value="1"/>
</dbReference>
<dbReference type="eggNOG" id="COG1898">
    <property type="taxonomic scope" value="Bacteria"/>
</dbReference>
<dbReference type="InterPro" id="IPR000888">
    <property type="entry name" value="RmlC-like"/>
</dbReference>
<evidence type="ECO:0000313" key="8">
    <source>
        <dbReference type="EMBL" id="EKF54452.1"/>
    </source>
</evidence>
<dbReference type="STRING" id="555500.I215_12508"/>
<feature type="active site" description="Proton donor" evidence="5">
    <location>
        <position position="171"/>
    </location>
</feature>
<dbReference type="CDD" id="cd00438">
    <property type="entry name" value="cupin_RmlC"/>
    <property type="match status" value="1"/>
</dbReference>
<dbReference type="NCBIfam" id="TIGR01221">
    <property type="entry name" value="rmlC"/>
    <property type="match status" value="1"/>
</dbReference>
<dbReference type="PANTHER" id="PTHR21047">
    <property type="entry name" value="DTDP-6-DEOXY-D-GLUCOSE-3,5 EPIMERASE"/>
    <property type="match status" value="1"/>
</dbReference>
<dbReference type="GO" id="GO:0008830">
    <property type="term" value="F:dTDP-4-dehydrorhamnose 3,5-epimerase activity"/>
    <property type="evidence" value="ECO:0007669"/>
    <property type="project" value="UniProtKB-UniRule"/>
</dbReference>
<dbReference type="InterPro" id="IPR014710">
    <property type="entry name" value="RmlC-like_jellyroll"/>
</dbReference>
<dbReference type="GO" id="GO:0000271">
    <property type="term" value="P:polysaccharide biosynthetic process"/>
    <property type="evidence" value="ECO:0007669"/>
    <property type="project" value="TreeGrafter"/>
</dbReference>
<dbReference type="SUPFAM" id="SSF51182">
    <property type="entry name" value="RmlC-like cupins"/>
    <property type="match status" value="1"/>
</dbReference>
<evidence type="ECO:0000256" key="5">
    <source>
        <dbReference type="PIRSR" id="PIRSR600888-1"/>
    </source>
</evidence>
<dbReference type="AlphaFoldDB" id="K2QI89"/>
<comment type="pathway">
    <text evidence="7">Carbohydrate biosynthesis; dTDP-L-rhamnose biosynthesis.</text>
</comment>